<dbReference type="InterPro" id="IPR049576">
    <property type="entry name" value="HDC-like"/>
</dbReference>
<dbReference type="EMBL" id="RAPK01000006">
    <property type="protein sequence ID" value="RKD76220.1"/>
    <property type="molecule type" value="Genomic_DNA"/>
</dbReference>
<protein>
    <recommendedName>
        <fullName evidence="4">Na+/glutamate symporter</fullName>
    </recommendedName>
</protein>
<evidence type="ECO:0000256" key="1">
    <source>
        <dbReference type="SAM" id="Phobius"/>
    </source>
</evidence>
<feature type="transmembrane region" description="Helical" evidence="1">
    <location>
        <begin position="268"/>
        <end position="287"/>
    </location>
</feature>
<evidence type="ECO:0008006" key="4">
    <source>
        <dbReference type="Google" id="ProtNLM"/>
    </source>
</evidence>
<gene>
    <name evidence="2" type="ORF">ATL39_0433</name>
</gene>
<name>A0A419V856_9BACL</name>
<accession>A0A419V856</accession>
<feature type="transmembrane region" description="Helical" evidence="1">
    <location>
        <begin position="215"/>
        <end position="234"/>
    </location>
</feature>
<feature type="transmembrane region" description="Helical" evidence="1">
    <location>
        <begin position="144"/>
        <end position="167"/>
    </location>
</feature>
<feature type="transmembrane region" description="Helical" evidence="1">
    <location>
        <begin position="31"/>
        <end position="48"/>
    </location>
</feature>
<keyword evidence="1" id="KW-0472">Membrane</keyword>
<dbReference type="RefSeq" id="WP_120191633.1">
    <property type="nucleotide sequence ID" value="NZ_RAPK01000006.1"/>
</dbReference>
<sequence>MEPIFIAVILVAIIALGEVLSLSSRAKIPTLLVVVASVFILLQTGILPESYIEASNLVAFGGMLVPVLIVHLGTMIPLAVIIKQYKAVSITLIGLIISVAAMLAIITPLFGYGTAVAGAGPLTGGIIAYIVTSEGLAEAGLITLAAIPVVVFTLQNLVGMPLTSILLSKYAHTIREDIYNEEYMTEGDEALKESALSTDEPKKMLFPEKYMKSNFFLLFLLFIGGALAVCLDGLTGVNNSIWALAIGITGAALRFYPERTMDKANSSGITMVALIVVVVNSLVGVTWDQVVSSLLPVFCIILIGTTGLVLGAVIGGKLFKWKPTKSIPVVLTALYGFPGDYLIVEEVSRSVGRNEAEQKRIMSELVAPMLIGGFTSVTVGSIVIASILIQTI</sequence>
<keyword evidence="1" id="KW-1133">Transmembrane helix</keyword>
<dbReference type="CDD" id="cd21416">
    <property type="entry name" value="HDC_protein"/>
    <property type="match status" value="1"/>
</dbReference>
<dbReference type="AlphaFoldDB" id="A0A419V856"/>
<feature type="transmembrane region" description="Helical" evidence="1">
    <location>
        <begin position="87"/>
        <end position="105"/>
    </location>
</feature>
<reference evidence="2 3" key="1">
    <citation type="submission" date="2018-09" db="EMBL/GenBank/DDBJ databases">
        <title>Genomic Encyclopedia of Archaeal and Bacterial Type Strains, Phase II (KMG-II): from individual species to whole genera.</title>
        <authorList>
            <person name="Goeker M."/>
        </authorList>
    </citation>
    <scope>NUCLEOTIDE SEQUENCE [LARGE SCALE GENOMIC DNA]</scope>
    <source>
        <strain evidence="2 3">DSM 17008</strain>
    </source>
</reference>
<feature type="transmembrane region" description="Helical" evidence="1">
    <location>
        <begin position="112"/>
        <end position="132"/>
    </location>
</feature>
<proteinExistence type="predicted"/>
<feature type="transmembrane region" description="Helical" evidence="1">
    <location>
        <begin position="240"/>
        <end position="256"/>
    </location>
</feature>
<feature type="transmembrane region" description="Helical" evidence="1">
    <location>
        <begin position="57"/>
        <end position="81"/>
    </location>
</feature>
<organism evidence="2 3">
    <name type="scientific">Sinobaca qinghaiensis</name>
    <dbReference type="NCBI Taxonomy" id="342944"/>
    <lineage>
        <taxon>Bacteria</taxon>
        <taxon>Bacillati</taxon>
        <taxon>Bacillota</taxon>
        <taxon>Bacilli</taxon>
        <taxon>Bacillales</taxon>
        <taxon>Sporolactobacillaceae</taxon>
        <taxon>Sinobaca</taxon>
    </lineage>
</organism>
<comment type="caution">
    <text evidence="2">The sequence shown here is derived from an EMBL/GenBank/DDBJ whole genome shotgun (WGS) entry which is preliminary data.</text>
</comment>
<evidence type="ECO:0000313" key="2">
    <source>
        <dbReference type="EMBL" id="RKD76220.1"/>
    </source>
</evidence>
<keyword evidence="1" id="KW-0812">Transmembrane</keyword>
<keyword evidence="3" id="KW-1185">Reference proteome</keyword>
<dbReference type="Proteomes" id="UP000285120">
    <property type="component" value="Unassembled WGS sequence"/>
</dbReference>
<feature type="transmembrane region" description="Helical" evidence="1">
    <location>
        <begin position="293"/>
        <end position="315"/>
    </location>
</feature>
<feature type="transmembrane region" description="Helical" evidence="1">
    <location>
        <begin position="365"/>
        <end position="389"/>
    </location>
</feature>
<dbReference type="OrthoDB" id="3243277at2"/>
<evidence type="ECO:0000313" key="3">
    <source>
        <dbReference type="Proteomes" id="UP000285120"/>
    </source>
</evidence>